<organism evidence="1 2">
    <name type="scientific">Lentzea kristufekii</name>
    <dbReference type="NCBI Taxonomy" id="3095430"/>
    <lineage>
        <taxon>Bacteria</taxon>
        <taxon>Bacillati</taxon>
        <taxon>Actinomycetota</taxon>
        <taxon>Actinomycetes</taxon>
        <taxon>Pseudonocardiales</taxon>
        <taxon>Pseudonocardiaceae</taxon>
        <taxon>Lentzea</taxon>
    </lineage>
</organism>
<dbReference type="InterPro" id="IPR011008">
    <property type="entry name" value="Dimeric_a/b-barrel"/>
</dbReference>
<name>A0ABU4TIZ9_9PSEU</name>
<dbReference type="EMBL" id="JAXAVV010000001">
    <property type="protein sequence ID" value="MDX8048073.1"/>
    <property type="molecule type" value="Genomic_DNA"/>
</dbReference>
<evidence type="ECO:0000313" key="2">
    <source>
        <dbReference type="Proteomes" id="UP001271792"/>
    </source>
</evidence>
<evidence type="ECO:0000313" key="1">
    <source>
        <dbReference type="EMBL" id="MDX8048073.1"/>
    </source>
</evidence>
<keyword evidence="2" id="KW-1185">Reference proteome</keyword>
<accession>A0ABU4TIZ9</accession>
<dbReference type="Proteomes" id="UP001271792">
    <property type="component" value="Unassembled WGS sequence"/>
</dbReference>
<protein>
    <submittedName>
        <fullName evidence="1">Antibiotic biosynthesis monooxygenase</fullName>
    </submittedName>
</protein>
<dbReference type="RefSeq" id="WP_319982223.1">
    <property type="nucleotide sequence ID" value="NZ_JAXAVV010000001.1"/>
</dbReference>
<dbReference type="GO" id="GO:0004497">
    <property type="term" value="F:monooxygenase activity"/>
    <property type="evidence" value="ECO:0007669"/>
    <property type="project" value="UniProtKB-KW"/>
</dbReference>
<keyword evidence="1" id="KW-0503">Monooxygenase</keyword>
<gene>
    <name evidence="1" type="ORF">SK571_01645</name>
</gene>
<comment type="caution">
    <text evidence="1">The sequence shown here is derived from an EMBL/GenBank/DDBJ whole genome shotgun (WGS) entry which is preliminary data.</text>
</comment>
<dbReference type="Gene3D" id="3.30.70.100">
    <property type="match status" value="1"/>
</dbReference>
<reference evidence="1 2" key="1">
    <citation type="submission" date="2023-11" db="EMBL/GenBank/DDBJ databases">
        <title>Lentzea sokolovensis, sp. nov., Lentzea kristufkii, sp. nov., and Lentzea miocenensis, sp. nov., rare actinobacteria from Sokolov Coal Basin, Miocene lacustrine sediment, Czech Republic.</title>
        <authorList>
            <person name="Lara A."/>
            <person name="Kotroba L."/>
            <person name="Nouioui I."/>
            <person name="Neumann-Schaal M."/>
            <person name="Mast Y."/>
            <person name="Chronakova A."/>
        </authorList>
    </citation>
    <scope>NUCLEOTIDE SEQUENCE [LARGE SCALE GENOMIC DNA]</scope>
    <source>
        <strain evidence="1 2">BCCO 10_0798</strain>
    </source>
</reference>
<proteinExistence type="predicted"/>
<sequence>MTLPELPAFVRNRKELDGFKLYRTGGTASGSRPVGCVVLVTVDTDDEATARAWVDSVFVALASEPNPHPGGISAAFHIREDGRQVINYAEWASAQDHIDALSDGNGVGSKTADWRRVQNFPGARGVGVERYQPPLAQVQAQVE</sequence>
<keyword evidence="1" id="KW-0560">Oxidoreductase</keyword>
<dbReference type="SUPFAM" id="SSF54909">
    <property type="entry name" value="Dimeric alpha+beta barrel"/>
    <property type="match status" value="1"/>
</dbReference>